<dbReference type="AlphaFoldDB" id="A0A2M7TKY7"/>
<dbReference type="Proteomes" id="UP000228920">
    <property type="component" value="Unassembled WGS sequence"/>
</dbReference>
<dbReference type="Gene3D" id="3.40.50.300">
    <property type="entry name" value="P-loop containing nucleotide triphosphate hydrolases"/>
    <property type="match status" value="1"/>
</dbReference>
<accession>A0A2M7TKY7</accession>
<evidence type="ECO:0000313" key="2">
    <source>
        <dbReference type="Proteomes" id="UP000228920"/>
    </source>
</evidence>
<evidence type="ECO:0000313" key="1">
    <source>
        <dbReference type="EMBL" id="PIZ47624.1"/>
    </source>
</evidence>
<dbReference type="InterPro" id="IPR027417">
    <property type="entry name" value="P-loop_NTPase"/>
</dbReference>
<gene>
    <name evidence="1" type="ORF">COY32_01300</name>
</gene>
<name>A0A2M7TKY7_UNCKA</name>
<organism evidence="1 2">
    <name type="scientific">candidate division WWE3 bacterium CG_4_10_14_0_2_um_filter_41_14</name>
    <dbReference type="NCBI Taxonomy" id="1975072"/>
    <lineage>
        <taxon>Bacteria</taxon>
        <taxon>Katanobacteria</taxon>
    </lineage>
</organism>
<protein>
    <submittedName>
        <fullName evidence="1">Uncharacterized protein</fullName>
    </submittedName>
</protein>
<reference evidence="2" key="1">
    <citation type="submission" date="2017-09" db="EMBL/GenBank/DDBJ databases">
        <title>Depth-based differentiation of microbial function through sediment-hosted aquifers and enrichment of novel symbionts in the deep terrestrial subsurface.</title>
        <authorList>
            <person name="Probst A.J."/>
            <person name="Ladd B."/>
            <person name="Jarett J.K."/>
            <person name="Geller-Mcgrath D.E."/>
            <person name="Sieber C.M.K."/>
            <person name="Emerson J.B."/>
            <person name="Anantharaman K."/>
            <person name="Thomas B.C."/>
            <person name="Malmstrom R."/>
            <person name="Stieglmeier M."/>
            <person name="Klingl A."/>
            <person name="Woyke T."/>
            <person name="Ryan C.M."/>
            <person name="Banfield J.F."/>
        </authorList>
    </citation>
    <scope>NUCLEOTIDE SEQUENCE [LARGE SCALE GENOMIC DNA]</scope>
</reference>
<comment type="caution">
    <text evidence="1">The sequence shown here is derived from an EMBL/GenBank/DDBJ whole genome shotgun (WGS) entry which is preliminary data.</text>
</comment>
<dbReference type="SUPFAM" id="SSF52540">
    <property type="entry name" value="P-loop containing nucleoside triphosphate hydrolases"/>
    <property type="match status" value="1"/>
</dbReference>
<sequence length="179" mass="20230">MNNVFIYGVPGTGKTHISRLLGKTYGYTVIEGDTIKTLARKGKTKRTDPFLFWGTCLAYKHFGDMTMQNAINGLLGVRAALKDYVDQTVKSQPDTIIFEAAFVDPHSYCNNSKVFLVVTLDEKLHKKQFLSHREKLLDIKQNEFKSARMIQEFLIQEAQQLGVTIIENSPDLDLSGLDI</sequence>
<proteinExistence type="predicted"/>
<dbReference type="EMBL" id="PFNL01000035">
    <property type="protein sequence ID" value="PIZ47624.1"/>
    <property type="molecule type" value="Genomic_DNA"/>
</dbReference>